<dbReference type="InterPro" id="IPR008822">
    <property type="entry name" value="Endonuclease_RusA-like"/>
</dbReference>
<dbReference type="InterPro" id="IPR036614">
    <property type="entry name" value="RusA-like_sf"/>
</dbReference>
<protein>
    <submittedName>
        <fullName evidence="1">Uncharacterized protein</fullName>
    </submittedName>
</protein>
<dbReference type="KEGG" id="pdh:B9T62_17000"/>
<dbReference type="SUPFAM" id="SSF103084">
    <property type="entry name" value="Holliday junction resolvase RusA"/>
    <property type="match status" value="1"/>
</dbReference>
<organism evidence="1 2">
    <name type="scientific">Paenibacillus donghaensis</name>
    <dbReference type="NCBI Taxonomy" id="414771"/>
    <lineage>
        <taxon>Bacteria</taxon>
        <taxon>Bacillati</taxon>
        <taxon>Bacillota</taxon>
        <taxon>Bacilli</taxon>
        <taxon>Bacillales</taxon>
        <taxon>Paenibacillaceae</taxon>
        <taxon>Paenibacillus</taxon>
    </lineage>
</organism>
<dbReference type="OrthoDB" id="384924at2"/>
<dbReference type="EMBL" id="CP021780">
    <property type="protein sequence ID" value="ASA26359.1"/>
    <property type="molecule type" value="Genomic_DNA"/>
</dbReference>
<reference evidence="1 2" key="1">
    <citation type="submission" date="2017-06" db="EMBL/GenBank/DDBJ databases">
        <title>Complete genome sequence of Paenibacillus donghaensis KCTC 13049T isolated from East Sea sediment, South Korea.</title>
        <authorList>
            <person name="Jung B.K."/>
            <person name="Hong S.-J."/>
            <person name="Shin J.-H."/>
        </authorList>
    </citation>
    <scope>NUCLEOTIDE SEQUENCE [LARGE SCALE GENOMIC DNA]</scope>
    <source>
        <strain evidence="1 2">KCTC 13049</strain>
    </source>
</reference>
<accession>A0A2Z2KT84</accession>
<name>A0A2Z2KT84_9BACL</name>
<sequence length="132" mass="15165">MTTAFFMPMKKVPTITHQQKQVAVVNDKPVFYEPDELKAARAKLMAHLGQHVPARKYTGALRLTVKWCFPITGKRQDGEYKTTRPDNSNMQKLLEDCMEDLGFYKDDAQIASLIVEKFWASLPGIYIKIEEL</sequence>
<dbReference type="Pfam" id="PF05866">
    <property type="entry name" value="RusA"/>
    <property type="match status" value="1"/>
</dbReference>
<evidence type="ECO:0000313" key="1">
    <source>
        <dbReference type="EMBL" id="ASA26359.1"/>
    </source>
</evidence>
<proteinExistence type="predicted"/>
<dbReference type="GO" id="GO:0000287">
    <property type="term" value="F:magnesium ion binding"/>
    <property type="evidence" value="ECO:0007669"/>
    <property type="project" value="InterPro"/>
</dbReference>
<gene>
    <name evidence="1" type="ORF">B9T62_17000</name>
</gene>
<evidence type="ECO:0000313" key="2">
    <source>
        <dbReference type="Proteomes" id="UP000249890"/>
    </source>
</evidence>
<keyword evidence="2" id="KW-1185">Reference proteome</keyword>
<dbReference type="GO" id="GO:0006281">
    <property type="term" value="P:DNA repair"/>
    <property type="evidence" value="ECO:0007669"/>
    <property type="project" value="InterPro"/>
</dbReference>
<dbReference type="Gene3D" id="3.30.1330.70">
    <property type="entry name" value="Holliday junction resolvase RusA"/>
    <property type="match status" value="1"/>
</dbReference>
<dbReference type="AlphaFoldDB" id="A0A2Z2KT84"/>
<dbReference type="Proteomes" id="UP000249890">
    <property type="component" value="Chromosome"/>
</dbReference>
<dbReference type="GO" id="GO:0006310">
    <property type="term" value="P:DNA recombination"/>
    <property type="evidence" value="ECO:0007669"/>
    <property type="project" value="InterPro"/>
</dbReference>